<name>A0A2Z6I7P9_9BURK</name>
<protein>
    <recommendedName>
        <fullName evidence="2">Peptidase S11 D-Ala-D-Ala carboxypeptidase A C-terminal domain-containing protein</fullName>
    </recommendedName>
</protein>
<feature type="region of interest" description="Disordered" evidence="1">
    <location>
        <begin position="52"/>
        <end position="82"/>
    </location>
</feature>
<sequence>MIHGAVVSAGEAAYDRDSRRELVESHESVEVKALLESLADAGTVLAAAEARGTNLKEPLAQTEPETPPKARKTKTASKKTNAPSETLETLLIAYRDAEPSRKEARLAAVLERLGLSKDAWQSARAEWLAAAGLAQPFAGTLEEAGLLMDAVLKTRPDAARELLLQPIVTSEGLQDRTRSRLYLLDQALLLAWTAPSTNDTVGSLLLFANPRSDGSMRRIVGWGSAPTGIDAARRALGAIARGYRDYETLRIVHKGDTVSRVRVYKGDEREVEVAAARELFVSVPREELPAADDSSEPPIRTEIRRPDPITAPVREGAELGELIVTLRGRPLGTVPLVAKTSVGRGGVLTRIADELRLALKRADAR</sequence>
<dbReference type="KEGG" id="sutt:SUTMEG_01930"/>
<dbReference type="Pfam" id="PF07943">
    <property type="entry name" value="PBP5_C"/>
    <property type="match status" value="1"/>
</dbReference>
<feature type="region of interest" description="Disordered" evidence="1">
    <location>
        <begin position="1"/>
        <end position="21"/>
    </location>
</feature>
<proteinExistence type="predicted"/>
<accession>A0A2Z6I7P9</accession>
<dbReference type="GO" id="GO:0009002">
    <property type="term" value="F:serine-type D-Ala-D-Ala carboxypeptidase activity"/>
    <property type="evidence" value="ECO:0007669"/>
    <property type="project" value="InterPro"/>
</dbReference>
<evidence type="ECO:0000256" key="1">
    <source>
        <dbReference type="SAM" id="MobiDB-lite"/>
    </source>
</evidence>
<organism evidence="3 4">
    <name type="scientific">Sutterella megalosphaeroides</name>
    <dbReference type="NCBI Taxonomy" id="2494234"/>
    <lineage>
        <taxon>Bacteria</taxon>
        <taxon>Pseudomonadati</taxon>
        <taxon>Pseudomonadota</taxon>
        <taxon>Betaproteobacteria</taxon>
        <taxon>Burkholderiales</taxon>
        <taxon>Sutterellaceae</taxon>
        <taxon>Sutterella</taxon>
    </lineage>
</organism>
<dbReference type="SUPFAM" id="SSF69189">
    <property type="entry name" value="Penicillin-binding protein associated domain"/>
    <property type="match status" value="1"/>
</dbReference>
<dbReference type="InterPro" id="IPR012907">
    <property type="entry name" value="Peptidase_S11_C"/>
</dbReference>
<dbReference type="Gene3D" id="2.60.410.10">
    <property type="entry name" value="D-Ala-D-Ala carboxypeptidase, C-terminal domain"/>
    <property type="match status" value="1"/>
</dbReference>
<dbReference type="AlphaFoldDB" id="A0A2Z6I7P9"/>
<dbReference type="InterPro" id="IPR015956">
    <property type="entry name" value="Peniciliin-bd_prot_C_sf"/>
</dbReference>
<evidence type="ECO:0000313" key="4">
    <source>
        <dbReference type="Proteomes" id="UP000271003"/>
    </source>
</evidence>
<evidence type="ECO:0000313" key="3">
    <source>
        <dbReference type="EMBL" id="BBF22302.1"/>
    </source>
</evidence>
<feature type="domain" description="Peptidase S11 D-Ala-D-Ala carboxypeptidase A C-terminal" evidence="2">
    <location>
        <begin position="246"/>
        <end position="344"/>
    </location>
</feature>
<dbReference type="EMBL" id="AP018786">
    <property type="protein sequence ID" value="BBF22302.1"/>
    <property type="molecule type" value="Genomic_DNA"/>
</dbReference>
<keyword evidence="4" id="KW-1185">Reference proteome</keyword>
<reference evidence="3 4" key="1">
    <citation type="journal article" date="2018" name="Int. J. Syst. Evol. Microbiol.">
        <title>Mesosutterella multiformis gen. nov., sp. nov., a member of the family Sutterellaceae and Sutterella megalosphaeroides sp. nov., isolated from human faeces.</title>
        <authorList>
            <person name="Sakamoto M."/>
            <person name="Ikeyama N."/>
            <person name="Kunihiro T."/>
            <person name="Iino T."/>
            <person name="Yuki M."/>
            <person name="Ohkuma M."/>
        </authorList>
    </citation>
    <scope>NUCLEOTIDE SEQUENCE [LARGE SCALE GENOMIC DNA]</scope>
    <source>
        <strain evidence="3 4">6FBBBH3</strain>
    </source>
</reference>
<dbReference type="Proteomes" id="UP000271003">
    <property type="component" value="Chromosome"/>
</dbReference>
<evidence type="ECO:0000259" key="2">
    <source>
        <dbReference type="SMART" id="SM00936"/>
    </source>
</evidence>
<gene>
    <name evidence="3" type="ORF">SUTMEG_01930</name>
</gene>
<dbReference type="GO" id="GO:0006508">
    <property type="term" value="P:proteolysis"/>
    <property type="evidence" value="ECO:0007669"/>
    <property type="project" value="InterPro"/>
</dbReference>
<dbReference type="InterPro" id="IPR037167">
    <property type="entry name" value="Peptidase_S11_C_sf"/>
</dbReference>
<dbReference type="SMART" id="SM00936">
    <property type="entry name" value="PBP5_C"/>
    <property type="match status" value="1"/>
</dbReference>